<sequence length="337" mass="35326">MNHHEGMGLLERRYRAILRLLPASYRAEREEEMVAAFMEMSGEVPDEVNPRPRWGEIGSVLALSTRVRLGGAGATPGQVARGEAVRLVALLGMGTLAAFATAGLIRVAGYGAELSVAGAPESAERLSFIGDLAASVLSILAFVTIMRGHVRAAKAAALLGLVPTLGYSVLPLVLGGPDRFAPLQDVANLAFVLLPPLALLIGFHGGVVHRRRPWALALAPVTAGAALMGVTTLLIAADATEPLWYFLWLDHGAAVPVWAAASVVVLARRRSPSWALALSATGLVLLATRLPLLDTLPDALWPTVAVQCALLGTLAVATGGAEVRAMSQRPRPAPVRP</sequence>
<protein>
    <recommendedName>
        <fullName evidence="4">DUF2157 domain-containing protein</fullName>
    </recommendedName>
</protein>
<dbReference type="Proteomes" id="UP000696294">
    <property type="component" value="Unassembled WGS sequence"/>
</dbReference>
<dbReference type="EMBL" id="JAATEP010000029">
    <property type="protein sequence ID" value="NJP94496.1"/>
    <property type="molecule type" value="Genomic_DNA"/>
</dbReference>
<feature type="transmembrane region" description="Helical" evidence="1">
    <location>
        <begin position="214"/>
        <end position="237"/>
    </location>
</feature>
<keyword evidence="1" id="KW-1133">Transmembrane helix</keyword>
<comment type="caution">
    <text evidence="2">The sequence shown here is derived from an EMBL/GenBank/DDBJ whole genome shotgun (WGS) entry which is preliminary data.</text>
</comment>
<reference evidence="2 3" key="1">
    <citation type="submission" date="2020-03" db="EMBL/GenBank/DDBJ databases">
        <title>WGS of actinomycetes isolated from Thailand.</title>
        <authorList>
            <person name="Thawai C."/>
        </authorList>
    </citation>
    <scope>NUCLEOTIDE SEQUENCE [LARGE SCALE GENOMIC DNA]</scope>
    <source>
        <strain evidence="2 3">FMUSA5-5</strain>
    </source>
</reference>
<evidence type="ECO:0000313" key="3">
    <source>
        <dbReference type="Proteomes" id="UP000696294"/>
    </source>
</evidence>
<feature type="transmembrane region" description="Helical" evidence="1">
    <location>
        <begin position="125"/>
        <end position="143"/>
    </location>
</feature>
<gene>
    <name evidence="2" type="ORF">HCN51_34500</name>
</gene>
<dbReference type="RefSeq" id="WP_168015387.1">
    <property type="nucleotide sequence ID" value="NZ_JAATEP010000029.1"/>
</dbReference>
<accession>A0ABX1BAB4</accession>
<feature type="transmembrane region" description="Helical" evidence="1">
    <location>
        <begin position="299"/>
        <end position="321"/>
    </location>
</feature>
<name>A0ABX1BAB4_9ACTN</name>
<keyword evidence="1" id="KW-0472">Membrane</keyword>
<evidence type="ECO:0000256" key="1">
    <source>
        <dbReference type="SAM" id="Phobius"/>
    </source>
</evidence>
<evidence type="ECO:0008006" key="4">
    <source>
        <dbReference type="Google" id="ProtNLM"/>
    </source>
</evidence>
<keyword evidence="1" id="KW-0812">Transmembrane</keyword>
<feature type="transmembrane region" description="Helical" evidence="1">
    <location>
        <begin position="274"/>
        <end position="293"/>
    </location>
</feature>
<feature type="transmembrane region" description="Helical" evidence="1">
    <location>
        <begin position="87"/>
        <end position="105"/>
    </location>
</feature>
<keyword evidence="3" id="KW-1185">Reference proteome</keyword>
<feature type="transmembrane region" description="Helical" evidence="1">
    <location>
        <begin position="243"/>
        <end position="267"/>
    </location>
</feature>
<organism evidence="2 3">
    <name type="scientific">Nonomuraea composti</name>
    <dbReference type="NCBI Taxonomy" id="2720023"/>
    <lineage>
        <taxon>Bacteria</taxon>
        <taxon>Bacillati</taxon>
        <taxon>Actinomycetota</taxon>
        <taxon>Actinomycetes</taxon>
        <taxon>Streptosporangiales</taxon>
        <taxon>Streptosporangiaceae</taxon>
        <taxon>Nonomuraea</taxon>
    </lineage>
</organism>
<proteinExistence type="predicted"/>
<feature type="transmembrane region" description="Helical" evidence="1">
    <location>
        <begin position="155"/>
        <end position="174"/>
    </location>
</feature>
<feature type="transmembrane region" description="Helical" evidence="1">
    <location>
        <begin position="186"/>
        <end position="207"/>
    </location>
</feature>
<evidence type="ECO:0000313" key="2">
    <source>
        <dbReference type="EMBL" id="NJP94496.1"/>
    </source>
</evidence>